<proteinExistence type="predicted"/>
<comment type="subcellular location">
    <subcellularLocation>
        <location evidence="1">Membrane</location>
        <topology evidence="1">Multi-pass membrane protein</topology>
    </subcellularLocation>
</comment>
<dbReference type="PANTHER" id="PTHR23112:SF37">
    <property type="entry name" value="G PROTEIN-COUPLED RECEPTOR GPR1"/>
    <property type="match status" value="1"/>
</dbReference>
<feature type="domain" description="Glucose receptor Git3-like N-terminal" evidence="7">
    <location>
        <begin position="181"/>
        <end position="383"/>
    </location>
</feature>
<keyword evidence="10" id="KW-1185">Reference proteome</keyword>
<dbReference type="SUPFAM" id="SSF81321">
    <property type="entry name" value="Family A G protein-coupled receptor-like"/>
    <property type="match status" value="1"/>
</dbReference>
<dbReference type="OrthoDB" id="5368598at2759"/>
<evidence type="ECO:0000256" key="2">
    <source>
        <dbReference type="ARBA" id="ARBA00022692"/>
    </source>
</evidence>
<evidence type="ECO:0000259" key="7">
    <source>
        <dbReference type="Pfam" id="PF11710"/>
    </source>
</evidence>
<dbReference type="STRING" id="94208.A0A2S4LAT9"/>
<keyword evidence="9" id="KW-0675">Receptor</keyword>
<feature type="transmembrane region" description="Helical" evidence="6">
    <location>
        <begin position="236"/>
        <end position="257"/>
    </location>
</feature>
<keyword evidence="4 6" id="KW-0472">Membrane</keyword>
<dbReference type="InterPro" id="IPR023041">
    <property type="entry name" value="Glucose_rcpt_Git3-like_N"/>
</dbReference>
<evidence type="ECO:0000313" key="9">
    <source>
        <dbReference type="EMBL" id="POR39548.1"/>
    </source>
</evidence>
<feature type="domain" description="G protein-coupled receptor GPR1/2/3 C-terminal" evidence="8">
    <location>
        <begin position="583"/>
        <end position="651"/>
    </location>
</feature>
<feature type="transmembrane region" description="Helical" evidence="6">
    <location>
        <begin position="595"/>
        <end position="615"/>
    </location>
</feature>
<keyword evidence="3 6" id="KW-1133">Transmembrane helix</keyword>
<gene>
    <name evidence="9" type="ORF">TPAR_00269</name>
</gene>
<dbReference type="Pfam" id="PF11970">
    <property type="entry name" value="GPR_Gpa2_C"/>
    <property type="match status" value="1"/>
</dbReference>
<accession>A0A2S4LAT9</accession>
<dbReference type="GO" id="GO:0007189">
    <property type="term" value="P:adenylate cyclase-activating G protein-coupled receptor signaling pathway"/>
    <property type="evidence" value="ECO:0007669"/>
    <property type="project" value="TreeGrafter"/>
</dbReference>
<sequence>MTRNGDGGRSDCITTHGLHTDYRERAADYFLTASQPVVPSRALPRQGRLINGCELPSALLTTQAARSSDQHRSGSSRPGAKRYEHDLDCALVADRIRNVRCRHEPRPTAAIAPLDDWQPTSPCWHRRRHPATNTPSQNALPSPIDDLTRDSTSWLGDEDSPVAIALVAAGSGFSQHQLDILRVMSLVVASVSFFATMLVTFWFVRMRRSFRHEQVPLLRPSPSAEAAMLTRRLRSLIILLIQSDMLKSTWFIVGASFSLARGSIAPQSAFCQASGFFLALGIEASDVAVVLVGLHTALYIFRSGNGLYPYRRVAYWAFVLLPLLLASLAFINTPAYTNAGEYCYLPVNPSWARPVLSWVPRYVILLTICIAYVSTYVYVSFLMKGFGRAETARGEGLPAAGNPGHQGRRTASVPPTPPIAHDGIVPPTPPGEADSTDRRDRKPYSHARPGSRSTHAPEEQGYLAPVPENAIQREMPAVGMDPAVPSHQQVAYLPPPNPESAESCQSTLGERPTSRGASTPRDIPSTPLRSKASAPRHFWNRSLAGTATSSPSNTRAAPPRESPGSSASASHSPAGPGSAGMAKTRDKIRRQTRQLFIYPIVYIAVWIMPFVTHVARQHNPSFGLVFASLISLAVQGTADSLVFSILEKPWRSPRRAYGSDWRFWRAARGATATAGRTREE</sequence>
<evidence type="ECO:0000256" key="1">
    <source>
        <dbReference type="ARBA" id="ARBA00004141"/>
    </source>
</evidence>
<evidence type="ECO:0000313" key="10">
    <source>
        <dbReference type="Proteomes" id="UP000237481"/>
    </source>
</evidence>
<evidence type="ECO:0000256" key="5">
    <source>
        <dbReference type="SAM" id="MobiDB-lite"/>
    </source>
</evidence>
<feature type="compositionally biased region" description="Low complexity" evidence="5">
    <location>
        <begin position="556"/>
        <end position="582"/>
    </location>
</feature>
<dbReference type="EMBL" id="PKSG01000032">
    <property type="protein sequence ID" value="POR39548.1"/>
    <property type="molecule type" value="Genomic_DNA"/>
</dbReference>
<feature type="region of interest" description="Disordered" evidence="5">
    <location>
        <begin position="61"/>
        <end position="81"/>
    </location>
</feature>
<evidence type="ECO:0000256" key="3">
    <source>
        <dbReference type="ARBA" id="ARBA00022989"/>
    </source>
</evidence>
<dbReference type="PANTHER" id="PTHR23112">
    <property type="entry name" value="G PROTEIN-COUPLED RECEPTOR 157-RELATED"/>
    <property type="match status" value="1"/>
</dbReference>
<feature type="region of interest" description="Disordered" evidence="5">
    <location>
        <begin position="397"/>
        <end position="462"/>
    </location>
</feature>
<feature type="compositionally biased region" description="Polar residues" evidence="5">
    <location>
        <begin position="543"/>
        <end position="555"/>
    </location>
</feature>
<dbReference type="AlphaFoldDB" id="A0A2S4LAT9"/>
<feature type="transmembrane region" description="Helical" evidence="6">
    <location>
        <begin position="313"/>
        <end position="331"/>
    </location>
</feature>
<feature type="transmembrane region" description="Helical" evidence="6">
    <location>
        <begin position="277"/>
        <end position="301"/>
    </location>
</feature>
<dbReference type="Pfam" id="PF11710">
    <property type="entry name" value="Git3"/>
    <property type="match status" value="1"/>
</dbReference>
<evidence type="ECO:0000259" key="8">
    <source>
        <dbReference type="Pfam" id="PF11970"/>
    </source>
</evidence>
<feature type="transmembrane region" description="Helical" evidence="6">
    <location>
        <begin position="362"/>
        <end position="383"/>
    </location>
</feature>
<dbReference type="InterPro" id="IPR022596">
    <property type="entry name" value="GPR1/2/3_C"/>
</dbReference>
<protein>
    <submittedName>
        <fullName evidence="9">G protein-coupled receptor GPR1</fullName>
    </submittedName>
</protein>
<dbReference type="GO" id="GO:0004930">
    <property type="term" value="F:G protein-coupled receptor activity"/>
    <property type="evidence" value="ECO:0007669"/>
    <property type="project" value="TreeGrafter"/>
</dbReference>
<name>A0A2S4LAT9_9HYPO</name>
<feature type="region of interest" description="Disordered" evidence="5">
    <location>
        <begin position="487"/>
        <end position="586"/>
    </location>
</feature>
<evidence type="ECO:0000256" key="4">
    <source>
        <dbReference type="ARBA" id="ARBA00023136"/>
    </source>
</evidence>
<organism evidence="9 10">
    <name type="scientific">Tolypocladium paradoxum</name>
    <dbReference type="NCBI Taxonomy" id="94208"/>
    <lineage>
        <taxon>Eukaryota</taxon>
        <taxon>Fungi</taxon>
        <taxon>Dikarya</taxon>
        <taxon>Ascomycota</taxon>
        <taxon>Pezizomycotina</taxon>
        <taxon>Sordariomycetes</taxon>
        <taxon>Hypocreomycetidae</taxon>
        <taxon>Hypocreales</taxon>
        <taxon>Ophiocordycipitaceae</taxon>
        <taxon>Tolypocladium</taxon>
    </lineage>
</organism>
<evidence type="ECO:0000256" key="6">
    <source>
        <dbReference type="SAM" id="Phobius"/>
    </source>
</evidence>
<dbReference type="Proteomes" id="UP000237481">
    <property type="component" value="Unassembled WGS sequence"/>
</dbReference>
<comment type="caution">
    <text evidence="9">The sequence shown here is derived from an EMBL/GenBank/DDBJ whole genome shotgun (WGS) entry which is preliminary data.</text>
</comment>
<feature type="transmembrane region" description="Helical" evidence="6">
    <location>
        <begin position="621"/>
        <end position="646"/>
    </location>
</feature>
<keyword evidence="2 6" id="KW-0812">Transmembrane</keyword>
<reference evidence="9 10" key="1">
    <citation type="submission" date="2018-01" db="EMBL/GenBank/DDBJ databases">
        <title>Harnessing the power of phylogenomics to disentangle the directionality and signatures of interkingdom host jumping in the parasitic fungal genus Tolypocladium.</title>
        <authorList>
            <person name="Quandt C.A."/>
            <person name="Patterson W."/>
            <person name="Spatafora J.W."/>
        </authorList>
    </citation>
    <scope>NUCLEOTIDE SEQUENCE [LARGE SCALE GENOMIC DNA]</scope>
    <source>
        <strain evidence="9 10">NRBC 100945</strain>
    </source>
</reference>
<dbReference type="GO" id="GO:0005886">
    <property type="term" value="C:plasma membrane"/>
    <property type="evidence" value="ECO:0007669"/>
    <property type="project" value="TreeGrafter"/>
</dbReference>
<feature type="transmembrane region" description="Helical" evidence="6">
    <location>
        <begin position="183"/>
        <end position="204"/>
    </location>
</feature>
<dbReference type="Gene3D" id="1.20.1070.10">
    <property type="entry name" value="Rhodopsin 7-helix transmembrane proteins"/>
    <property type="match status" value="1"/>
</dbReference>
<feature type="non-terminal residue" evidence="9">
    <location>
        <position position="680"/>
    </location>
</feature>